<dbReference type="Pfam" id="PF04586">
    <property type="entry name" value="Peptidase_S78"/>
    <property type="match status" value="1"/>
</dbReference>
<dbReference type="NCBIfam" id="TIGR01543">
    <property type="entry name" value="proheadase_HK97"/>
    <property type="match status" value="1"/>
</dbReference>
<reference evidence="6 7" key="1">
    <citation type="journal article" date="2015" name="Genome Announc.">
        <title>Complete Genome Sequencing of Protease-Producing Novel Arthrobacter sp. Strain IHBB 11108 Using PacBio Single-Molecule Real-Time Sequencing Technology.</title>
        <authorList>
            <person name="Kiran S."/>
            <person name="Swarnkar M.K."/>
            <person name="Pal M."/>
            <person name="Thakur R."/>
            <person name="Tewari R."/>
            <person name="Singh A.K."/>
            <person name="Gulati A."/>
        </authorList>
    </citation>
    <scope>NUCLEOTIDE SEQUENCE [LARGE SCALE GENOMIC DNA]</scope>
    <source>
        <strain evidence="6 7">IHBB 11108</strain>
    </source>
</reference>
<dbReference type="EMBL" id="CP011005">
    <property type="protein sequence ID" value="AJT42416.1"/>
    <property type="molecule type" value="Genomic_DNA"/>
</dbReference>
<organism evidence="6 7">
    <name type="scientific">Psychromicrobium lacuslunae</name>
    <dbReference type="NCBI Taxonomy" id="1618207"/>
    <lineage>
        <taxon>Bacteria</taxon>
        <taxon>Bacillati</taxon>
        <taxon>Actinomycetota</taxon>
        <taxon>Actinomycetes</taxon>
        <taxon>Micrococcales</taxon>
        <taxon>Micrococcaceae</taxon>
        <taxon>Psychromicrobium</taxon>
    </lineage>
</organism>
<dbReference type="PATRIC" id="fig|1618207.4.peg.2967"/>
<keyword evidence="1" id="KW-1188">Viral release from host cell</keyword>
<dbReference type="KEGG" id="ari:UM93_14575"/>
<dbReference type="HOGENOM" id="CLU_073043_0_1_11"/>
<dbReference type="OrthoDB" id="8444243at2"/>
<dbReference type="InterPro" id="IPR054613">
    <property type="entry name" value="Peptidase_S78_dom"/>
</dbReference>
<dbReference type="AlphaFoldDB" id="A0A0D4C217"/>
<dbReference type="GO" id="GO:0006508">
    <property type="term" value="P:proteolysis"/>
    <property type="evidence" value="ECO:0007669"/>
    <property type="project" value="UniProtKB-KW"/>
</dbReference>
<accession>A0A0D4C217</accession>
<dbReference type="Proteomes" id="UP000061839">
    <property type="component" value="Chromosome"/>
</dbReference>
<evidence type="ECO:0000256" key="4">
    <source>
        <dbReference type="SAM" id="MobiDB-lite"/>
    </source>
</evidence>
<evidence type="ECO:0000313" key="6">
    <source>
        <dbReference type="EMBL" id="AJT42416.1"/>
    </source>
</evidence>
<evidence type="ECO:0000259" key="5">
    <source>
        <dbReference type="Pfam" id="PF04586"/>
    </source>
</evidence>
<evidence type="ECO:0000256" key="3">
    <source>
        <dbReference type="ARBA" id="ARBA00022801"/>
    </source>
</evidence>
<dbReference type="RefSeq" id="WP_045076265.1">
    <property type="nucleotide sequence ID" value="NZ_CP011005.1"/>
</dbReference>
<feature type="compositionally biased region" description="Polar residues" evidence="4">
    <location>
        <begin position="213"/>
        <end position="222"/>
    </location>
</feature>
<name>A0A0D4C217_9MICC</name>
<keyword evidence="3" id="KW-0378">Hydrolase</keyword>
<keyword evidence="2" id="KW-0645">Protease</keyword>
<gene>
    <name evidence="6" type="ORF">UM93_14575</name>
</gene>
<protein>
    <recommendedName>
        <fullName evidence="5">Prohead serine protease domain-containing protein</fullName>
    </recommendedName>
</protein>
<dbReference type="STRING" id="1618207.UM93_14575"/>
<sequence length="255" mass="26721">MLTKNIDAQFKEVGVSGDGTFEAIVSVFGNIDSYGDVVAKGAFAATLADWATKGDPIPVVWSHDSPDPFSHIGTVTEASETDTGLLVKAQLDLDNPKAAQVYKLLKGRRVTQFSFAYSVMDSGPTEIDGVKATELRALKLYEVGPTLVGANQDTELLSVKSELLGAINGVKAGRVLSAKNAELVNNTITALDAAKTALKTLLDAATSDEGKASASQQVTDQEPSPAKSQEPAAQASVDISGLEISLKTLALEELL</sequence>
<feature type="region of interest" description="Disordered" evidence="4">
    <location>
        <begin position="209"/>
        <end position="236"/>
    </location>
</feature>
<proteinExistence type="predicted"/>
<evidence type="ECO:0000313" key="7">
    <source>
        <dbReference type="Proteomes" id="UP000061839"/>
    </source>
</evidence>
<evidence type="ECO:0000256" key="1">
    <source>
        <dbReference type="ARBA" id="ARBA00022612"/>
    </source>
</evidence>
<dbReference type="InterPro" id="IPR006433">
    <property type="entry name" value="Prohead_protease"/>
</dbReference>
<evidence type="ECO:0000256" key="2">
    <source>
        <dbReference type="ARBA" id="ARBA00022670"/>
    </source>
</evidence>
<dbReference type="GO" id="GO:0008233">
    <property type="term" value="F:peptidase activity"/>
    <property type="evidence" value="ECO:0007669"/>
    <property type="project" value="UniProtKB-KW"/>
</dbReference>
<feature type="domain" description="Prohead serine protease" evidence="5">
    <location>
        <begin position="17"/>
        <end position="157"/>
    </location>
</feature>
<keyword evidence="7" id="KW-1185">Reference proteome</keyword>